<name>E1IDB3_9CHLR</name>
<dbReference type="STRING" id="765420.OSCT_1314"/>
<dbReference type="HOGENOM" id="CLU_070764_7_2_0"/>
<dbReference type="OrthoDB" id="9812105at2"/>
<evidence type="ECO:0000259" key="1">
    <source>
        <dbReference type="Pfam" id="PF00881"/>
    </source>
</evidence>
<dbReference type="InterPro" id="IPR050627">
    <property type="entry name" value="Nitroreductase/BluB"/>
</dbReference>
<evidence type="ECO:0000313" key="2">
    <source>
        <dbReference type="EMBL" id="EFO80790.1"/>
    </source>
</evidence>
<protein>
    <submittedName>
        <fullName evidence="2">Nitroreductase</fullName>
    </submittedName>
</protein>
<dbReference type="GO" id="GO:0016491">
    <property type="term" value="F:oxidoreductase activity"/>
    <property type="evidence" value="ECO:0007669"/>
    <property type="project" value="InterPro"/>
</dbReference>
<evidence type="ECO:0000313" key="3">
    <source>
        <dbReference type="Proteomes" id="UP000054010"/>
    </source>
</evidence>
<accession>E1IDB3</accession>
<gene>
    <name evidence="2" type="ORF">OSCT_1314</name>
</gene>
<dbReference type="PANTHER" id="PTHR23026:SF123">
    <property type="entry name" value="NAD(P)H NITROREDUCTASE RV3131-RELATED"/>
    <property type="match status" value="1"/>
</dbReference>
<dbReference type="InterPro" id="IPR029479">
    <property type="entry name" value="Nitroreductase"/>
</dbReference>
<keyword evidence="3" id="KW-1185">Reference proteome</keyword>
<dbReference type="Proteomes" id="UP000054010">
    <property type="component" value="Unassembled WGS sequence"/>
</dbReference>
<dbReference type="Pfam" id="PF00881">
    <property type="entry name" value="Nitroreductase"/>
    <property type="match status" value="1"/>
</dbReference>
<dbReference type="Gene3D" id="3.40.109.10">
    <property type="entry name" value="NADH Oxidase"/>
    <property type="match status" value="1"/>
</dbReference>
<sequence>MDLMHAIQGRRSVRAFRPDAVNPAHLAAMIDAAAWAPSPHGRQPWRFVILTQAAIKQQLAAVMGTTWRTHLAQDGLDAASIERRYQRSLQRISQAPAIIIACLYLEDLDPYPDAQRQAAETTMAIQSLGCAIQNMLLTAYALGLGTGWMCAPLFCPHEVRSCLNLAADLHPHALIPVGYPAHIPTPKPRHNGNKLVIEWT</sequence>
<reference evidence="2 3" key="1">
    <citation type="journal article" date="2011" name="J. Bacteriol.">
        <title>Draft genome sequence of the anoxygenic filamentous phototrophic bacterium Oscillochloris trichoides subsp. DG-6.</title>
        <authorList>
            <person name="Kuznetsov B.B."/>
            <person name="Ivanovsky R.N."/>
            <person name="Keppen O.I."/>
            <person name="Sukhacheva M.V."/>
            <person name="Bumazhkin B.K."/>
            <person name="Patutina E.O."/>
            <person name="Beletsky A.V."/>
            <person name="Mardanov A.V."/>
            <person name="Baslerov R.V."/>
            <person name="Panteleeva A.N."/>
            <person name="Kolganova T.V."/>
            <person name="Ravin N.V."/>
            <person name="Skryabin K.G."/>
        </authorList>
    </citation>
    <scope>NUCLEOTIDE SEQUENCE [LARGE SCALE GENOMIC DNA]</scope>
    <source>
        <strain evidence="2 3">DG-6</strain>
    </source>
</reference>
<organism evidence="2 3">
    <name type="scientific">Oscillochloris trichoides DG-6</name>
    <dbReference type="NCBI Taxonomy" id="765420"/>
    <lineage>
        <taxon>Bacteria</taxon>
        <taxon>Bacillati</taxon>
        <taxon>Chloroflexota</taxon>
        <taxon>Chloroflexia</taxon>
        <taxon>Chloroflexales</taxon>
        <taxon>Chloroflexineae</taxon>
        <taxon>Oscillochloridaceae</taxon>
        <taxon>Oscillochloris</taxon>
    </lineage>
</organism>
<dbReference type="eggNOG" id="COG0778">
    <property type="taxonomic scope" value="Bacteria"/>
</dbReference>
<dbReference type="InterPro" id="IPR000415">
    <property type="entry name" value="Nitroreductase-like"/>
</dbReference>
<comment type="caution">
    <text evidence="2">The sequence shown here is derived from an EMBL/GenBank/DDBJ whole genome shotgun (WGS) entry which is preliminary data.</text>
</comment>
<dbReference type="PANTHER" id="PTHR23026">
    <property type="entry name" value="NADPH NITROREDUCTASE"/>
    <property type="match status" value="1"/>
</dbReference>
<dbReference type="AlphaFoldDB" id="E1IDB3"/>
<dbReference type="SUPFAM" id="SSF55469">
    <property type="entry name" value="FMN-dependent nitroreductase-like"/>
    <property type="match status" value="1"/>
</dbReference>
<proteinExistence type="predicted"/>
<feature type="domain" description="Nitroreductase" evidence="1">
    <location>
        <begin position="7"/>
        <end position="179"/>
    </location>
</feature>
<dbReference type="EMBL" id="ADVR01000040">
    <property type="protein sequence ID" value="EFO80790.1"/>
    <property type="molecule type" value="Genomic_DNA"/>
</dbReference>